<dbReference type="InterPro" id="IPR051919">
    <property type="entry name" value="W-dependent_AOR"/>
</dbReference>
<dbReference type="EMBL" id="BARW01018557">
    <property type="protein sequence ID" value="GAJ00267.1"/>
    <property type="molecule type" value="Genomic_DNA"/>
</dbReference>
<dbReference type="Pfam" id="PF01314">
    <property type="entry name" value="AFOR_C"/>
    <property type="match status" value="1"/>
</dbReference>
<name>X1U9H0_9ZZZZ</name>
<dbReference type="InterPro" id="IPR036021">
    <property type="entry name" value="Tungsten_al_ferr_oxy-like_C"/>
</dbReference>
<gene>
    <name evidence="2" type="ORF">S12H4_31747</name>
</gene>
<dbReference type="AlphaFoldDB" id="X1U9H0"/>
<dbReference type="SUPFAM" id="SSF48310">
    <property type="entry name" value="Aldehyde ferredoxin oxidoreductase, C-terminal domains"/>
    <property type="match status" value="1"/>
</dbReference>
<accession>X1U9H0</accession>
<proteinExistence type="predicted"/>
<dbReference type="Gene3D" id="1.10.599.10">
    <property type="entry name" value="Aldehyde Ferredoxin Oxidoreductase Protein, subunit A, domain 3"/>
    <property type="match status" value="1"/>
</dbReference>
<dbReference type="GO" id="GO:0051536">
    <property type="term" value="F:iron-sulfur cluster binding"/>
    <property type="evidence" value="ECO:0007669"/>
    <property type="project" value="InterPro"/>
</dbReference>
<dbReference type="InterPro" id="IPR013985">
    <property type="entry name" value="Ald_Fedxn_OxRdtase_dom3"/>
</dbReference>
<dbReference type="GO" id="GO:0016625">
    <property type="term" value="F:oxidoreductase activity, acting on the aldehyde or oxo group of donors, iron-sulfur protein as acceptor"/>
    <property type="evidence" value="ECO:0007669"/>
    <property type="project" value="InterPro"/>
</dbReference>
<evidence type="ECO:0000313" key="2">
    <source>
        <dbReference type="EMBL" id="GAJ00267.1"/>
    </source>
</evidence>
<feature type="non-terminal residue" evidence="2">
    <location>
        <position position="1"/>
    </location>
</feature>
<feature type="domain" description="Aldehyde ferredoxin oxidoreductase C-terminal" evidence="1">
    <location>
        <begin position="29"/>
        <end position="167"/>
    </location>
</feature>
<dbReference type="GO" id="GO:0009055">
    <property type="term" value="F:electron transfer activity"/>
    <property type="evidence" value="ECO:0007669"/>
    <property type="project" value="InterPro"/>
</dbReference>
<dbReference type="PANTHER" id="PTHR30038:SF0">
    <property type="entry name" value="TUNGSTEN-CONTAINING ALDEHYDE FERREDOXIN OXIDOREDUCTASE"/>
    <property type="match status" value="1"/>
</dbReference>
<evidence type="ECO:0000259" key="1">
    <source>
        <dbReference type="Pfam" id="PF01314"/>
    </source>
</evidence>
<dbReference type="InterPro" id="IPR001203">
    <property type="entry name" value="OxRdtase_Ald_Fedxn_C"/>
</dbReference>
<comment type="caution">
    <text evidence="2">The sequence shown here is derived from an EMBL/GenBank/DDBJ whole genome shotgun (WGS) entry which is preliminary data.</text>
</comment>
<organism evidence="2">
    <name type="scientific">marine sediment metagenome</name>
    <dbReference type="NCBI Taxonomy" id="412755"/>
    <lineage>
        <taxon>unclassified sequences</taxon>
        <taxon>metagenomes</taxon>
        <taxon>ecological metagenomes</taxon>
    </lineage>
</organism>
<protein>
    <recommendedName>
        <fullName evidence="1">Aldehyde ferredoxin oxidoreductase C-terminal domain-containing protein</fullName>
    </recommendedName>
</protein>
<reference evidence="2" key="1">
    <citation type="journal article" date="2014" name="Front. Microbiol.">
        <title>High frequency of phylogenetically diverse reductive dehalogenase-homologous genes in deep subseafloor sedimentary metagenomes.</title>
        <authorList>
            <person name="Kawai M."/>
            <person name="Futagami T."/>
            <person name="Toyoda A."/>
            <person name="Takaki Y."/>
            <person name="Nishi S."/>
            <person name="Hori S."/>
            <person name="Arai W."/>
            <person name="Tsubouchi T."/>
            <person name="Morono Y."/>
            <person name="Uchiyama I."/>
            <person name="Ito T."/>
            <person name="Fujiyama A."/>
            <person name="Inagaki F."/>
            <person name="Takami H."/>
        </authorList>
    </citation>
    <scope>NUCLEOTIDE SEQUENCE</scope>
    <source>
        <strain evidence="2">Expedition CK06-06</strain>
    </source>
</reference>
<dbReference type="PANTHER" id="PTHR30038">
    <property type="entry name" value="ALDEHYDE FERREDOXIN OXIDOREDUCTASE"/>
    <property type="match status" value="1"/>
</dbReference>
<sequence length="174" mass="20042">WAELFDTCVTNTSTLESTWAGVHPQLVDISAVTDPFSHEEMSTLNARFNGVRMFDDCLGTCRIAATDPKLQLECLNAVTGWELTLEDIFTIGCRVVNQLRMFNFRHGMKREDEWPSKRYGSIPVDGPAKGKNIMEKWDWMLENYYTLMGWHPKTGEPLPETLKKLRLEELIKDL</sequence>